<dbReference type="InterPro" id="IPR026889">
    <property type="entry name" value="Zn_Tnp"/>
</dbReference>
<dbReference type="EMBL" id="WXWW01000112">
    <property type="protein sequence ID" value="NAW65047.1"/>
    <property type="molecule type" value="Genomic_DNA"/>
</dbReference>
<name>A0A7X4WAX6_9GAMM</name>
<dbReference type="AlphaFoldDB" id="A0A7X4WAX6"/>
<dbReference type="Pfam" id="PF14319">
    <property type="entry name" value="Zn_Tnp_IS91"/>
    <property type="match status" value="1"/>
</dbReference>
<organism evidence="3 4">
    <name type="scientific">Photobacterium halotolerans</name>
    <dbReference type="NCBI Taxonomy" id="265726"/>
    <lineage>
        <taxon>Bacteria</taxon>
        <taxon>Pseudomonadati</taxon>
        <taxon>Pseudomonadota</taxon>
        <taxon>Gammaproteobacteria</taxon>
        <taxon>Vibrionales</taxon>
        <taxon>Vibrionaceae</taxon>
        <taxon>Photobacterium</taxon>
    </lineage>
</organism>
<gene>
    <name evidence="3" type="ORF">CAG72_07435</name>
</gene>
<accession>A0A7X4WAX6</accession>
<feature type="domain" description="Transposase zinc-binding" evidence="2">
    <location>
        <begin position="8"/>
        <end position="98"/>
    </location>
</feature>
<dbReference type="Pfam" id="PF04986">
    <property type="entry name" value="Y2_Tnp"/>
    <property type="match status" value="1"/>
</dbReference>
<dbReference type="GO" id="GO:0003677">
    <property type="term" value="F:DNA binding"/>
    <property type="evidence" value="ECO:0007669"/>
    <property type="project" value="InterPro"/>
</dbReference>
<evidence type="ECO:0000313" key="3">
    <source>
        <dbReference type="EMBL" id="NAW65047.1"/>
    </source>
</evidence>
<evidence type="ECO:0000313" key="4">
    <source>
        <dbReference type="Proteomes" id="UP000465712"/>
    </source>
</evidence>
<dbReference type="Proteomes" id="UP000465712">
    <property type="component" value="Unassembled WGS sequence"/>
</dbReference>
<dbReference type="InterPro" id="IPR007069">
    <property type="entry name" value="Transposase_32"/>
</dbReference>
<reference evidence="3 4" key="1">
    <citation type="submission" date="2017-05" db="EMBL/GenBank/DDBJ databases">
        <title>High clonality and local adaptation shapes Vibrionaceae linages within an endangered oasis.</title>
        <authorList>
            <person name="Vazquez-Rosas-Landa M."/>
        </authorList>
    </citation>
    <scope>NUCLEOTIDE SEQUENCE [LARGE SCALE GENOMIC DNA]</scope>
    <source>
        <strain evidence="3 4">P46_P4S1P180</strain>
    </source>
</reference>
<protein>
    <submittedName>
        <fullName evidence="3">IS91 family transposase</fullName>
    </submittedName>
</protein>
<dbReference type="GO" id="GO:0006313">
    <property type="term" value="P:DNA transposition"/>
    <property type="evidence" value="ECO:0007669"/>
    <property type="project" value="InterPro"/>
</dbReference>
<evidence type="ECO:0000259" key="1">
    <source>
        <dbReference type="Pfam" id="PF04986"/>
    </source>
</evidence>
<sequence>MNTFISLLTTYYDEFIRHYGDRLTPDIRRAISAMRRCRTEQAGCAQWYCPHCHHDDRLPLGCGHRACPQCQQRTTSDWLARQEAKLLPAEYFMLTFTVPAPLRGLARAQPKAFYAVMFRVAASVLKDFARRQHSGISGFTLVLHTHNRRRDIHPHLHVVMSAGFYHPQRRQWHKGRKGFLFHHTALAKVWRARLLDAIARHPTLGLPAAPLPTEWVVDCRAVGRGLPALQYLSRYLYRGVLPDKDIIRLNDRQVTFRYTDSQTRQPATRTLPVVQFLWLILQHVLPKGLQRVRDYGLLHGSARTLRLTIQQMLLSLPTWQLSVKTEPLKATRDCPCCRHAMHCVGITRPR</sequence>
<comment type="caution">
    <text evidence="3">The sequence shown here is derived from an EMBL/GenBank/DDBJ whole genome shotgun (WGS) entry which is preliminary data.</text>
</comment>
<proteinExistence type="predicted"/>
<dbReference type="PANTHER" id="PTHR37023:SF1">
    <property type="entry name" value="ISSOD25 TRANSPOSASE TNPA_ISSOD25"/>
    <property type="match status" value="1"/>
</dbReference>
<dbReference type="GO" id="GO:0004803">
    <property type="term" value="F:transposase activity"/>
    <property type="evidence" value="ECO:0007669"/>
    <property type="project" value="InterPro"/>
</dbReference>
<dbReference type="PANTHER" id="PTHR37023">
    <property type="entry name" value="TRANSPOSASE"/>
    <property type="match status" value="1"/>
</dbReference>
<evidence type="ECO:0000259" key="2">
    <source>
        <dbReference type="Pfam" id="PF14319"/>
    </source>
</evidence>
<feature type="domain" description="Transposase IS801/IS1294" evidence="1">
    <location>
        <begin position="138"/>
        <end position="301"/>
    </location>
</feature>
<dbReference type="RefSeq" id="WP_161443939.1">
    <property type="nucleotide sequence ID" value="NZ_WXWW01000112.1"/>
</dbReference>